<keyword evidence="2" id="KW-1185">Reference proteome</keyword>
<proteinExistence type="predicted"/>
<name>A0A8J3EFM8_9RHOB</name>
<reference evidence="1" key="1">
    <citation type="journal article" date="2014" name="Int. J. Syst. Evol. Microbiol.">
        <title>Complete genome sequence of Corynebacterium casei LMG S-19264T (=DSM 44701T), isolated from a smear-ripened cheese.</title>
        <authorList>
            <consortium name="US DOE Joint Genome Institute (JGI-PGF)"/>
            <person name="Walter F."/>
            <person name="Albersmeier A."/>
            <person name="Kalinowski J."/>
            <person name="Ruckert C."/>
        </authorList>
    </citation>
    <scope>NUCLEOTIDE SEQUENCE</scope>
    <source>
        <strain evidence="1">CGMCC 1.15762</strain>
    </source>
</reference>
<dbReference type="EMBL" id="BMJV01000001">
    <property type="protein sequence ID" value="GGG65275.1"/>
    <property type="molecule type" value="Genomic_DNA"/>
</dbReference>
<organism evidence="1 2">
    <name type="scientific">Salipiger pallidus</name>
    <dbReference type="NCBI Taxonomy" id="1775170"/>
    <lineage>
        <taxon>Bacteria</taxon>
        <taxon>Pseudomonadati</taxon>
        <taxon>Pseudomonadota</taxon>
        <taxon>Alphaproteobacteria</taxon>
        <taxon>Rhodobacterales</taxon>
        <taxon>Roseobacteraceae</taxon>
        <taxon>Salipiger</taxon>
    </lineage>
</organism>
<dbReference type="Proteomes" id="UP000617145">
    <property type="component" value="Unassembled WGS sequence"/>
</dbReference>
<gene>
    <name evidence="1" type="ORF">GCM10011415_10060</name>
</gene>
<reference evidence="1" key="2">
    <citation type="submission" date="2020-09" db="EMBL/GenBank/DDBJ databases">
        <authorList>
            <person name="Sun Q."/>
            <person name="Zhou Y."/>
        </authorList>
    </citation>
    <scope>NUCLEOTIDE SEQUENCE</scope>
    <source>
        <strain evidence="1">CGMCC 1.15762</strain>
    </source>
</reference>
<comment type="caution">
    <text evidence="1">The sequence shown here is derived from an EMBL/GenBank/DDBJ whole genome shotgun (WGS) entry which is preliminary data.</text>
</comment>
<protein>
    <submittedName>
        <fullName evidence="1">Uncharacterized protein</fullName>
    </submittedName>
</protein>
<dbReference type="AlphaFoldDB" id="A0A8J3EFM8"/>
<evidence type="ECO:0000313" key="1">
    <source>
        <dbReference type="EMBL" id="GGG65275.1"/>
    </source>
</evidence>
<accession>A0A8J3EFM8</accession>
<evidence type="ECO:0000313" key="2">
    <source>
        <dbReference type="Proteomes" id="UP000617145"/>
    </source>
</evidence>
<sequence>MLAKGTLAGLTVIYQEGNRCGINGLQSANPSSGLSGIDTPHRNSRLFACCREVLVARVAAGDRAAKIAQAFGLSVRAGTDRKPGLPRLRVARWLTRHSDIVETGNESWRFKTRE</sequence>